<sequence length="808" mass="89704">MGLTLVYPKPKFYFECSPCNNVLQRYSPLFAHGQGGSSGIQKLLSIWDEAVDICDFTAVTCLLSDELPFSEAAFSAISPFIIIKRNPTFDSAAVPTIHGDLQDFKQYGVTNNIDCSPIKLIRRCQATMMGHNGHTHHSLLTDKAALLAFKSTIKFDPNCTIAGWGTTLMYAASEVSDATNTITVHLLCLQLDENNLQGPIPESFALLSKLRSLTLSENSLTEALPPSFFRNCTSLANLDLSLNFFTGKIPQEIGNSPHLWSLNLYNNQFVGQLPASLVNTSIYNLDVGTNNLSGELPSVILGKLSLLKYLQLSYNNMISHDNNSNLKPFFTALENCTSLVELQLVSMGLGGRLPSSISQLNITKILLQENQITGSIPPSIANLSYLMTLNLTSNHLNGKISSTISRLSKLEQLFLSHNLFSREIPAVLGQLPHLCLLDLSYNNFSGPIPESLGNLIRLNYLFLNNNLLSGSIPRTLGQCIDLYKLDLSYNRLTGRLPPEISGIHAIRIFLNLSHNHLEGPLPIEFSKLENVQEIDLSSNKFTGNIFTQISSCIALTLLNLSHNALEGKLPESLGDLKNLVSLDVSENYLSGMILTSLSKMYTLTFINLSFNQFEGRIPTGGIFDSVTNMSFLGNPGLCGAVPEMPICSEKRHWFHSHMYLIIFISVICISALLTAICCKFKFYLIKILISAKSETIRRQKTPELKQNFPRITYRELSKATREFDERMLIGTGSYGRVYKGILSDGRAIAVKSPEERRMWHVAIGELIDLGILCTQESPSTRPTMLDAADDLDRLKRYVSYITFAFLYS</sequence>
<name>A0ACC0WZS6_9ROSI</name>
<proteinExistence type="predicted"/>
<organism evidence="1 2">
    <name type="scientific">Pistacia integerrima</name>
    <dbReference type="NCBI Taxonomy" id="434235"/>
    <lineage>
        <taxon>Eukaryota</taxon>
        <taxon>Viridiplantae</taxon>
        <taxon>Streptophyta</taxon>
        <taxon>Embryophyta</taxon>
        <taxon>Tracheophyta</taxon>
        <taxon>Spermatophyta</taxon>
        <taxon>Magnoliopsida</taxon>
        <taxon>eudicotyledons</taxon>
        <taxon>Gunneridae</taxon>
        <taxon>Pentapetalae</taxon>
        <taxon>rosids</taxon>
        <taxon>malvids</taxon>
        <taxon>Sapindales</taxon>
        <taxon>Anacardiaceae</taxon>
        <taxon>Pistacia</taxon>
    </lineage>
</organism>
<protein>
    <submittedName>
        <fullName evidence="1">Uncharacterized protein</fullName>
    </submittedName>
</protein>
<evidence type="ECO:0000313" key="2">
    <source>
        <dbReference type="Proteomes" id="UP001163603"/>
    </source>
</evidence>
<comment type="caution">
    <text evidence="1">The sequence shown here is derived from an EMBL/GenBank/DDBJ whole genome shotgun (WGS) entry which is preliminary data.</text>
</comment>
<dbReference type="EMBL" id="CM047750">
    <property type="protein sequence ID" value="KAJ0007757.1"/>
    <property type="molecule type" value="Genomic_DNA"/>
</dbReference>
<gene>
    <name evidence="1" type="ORF">Pint_30366</name>
</gene>
<dbReference type="Proteomes" id="UP001163603">
    <property type="component" value="Chromosome 15"/>
</dbReference>
<reference evidence="2" key="1">
    <citation type="journal article" date="2023" name="G3 (Bethesda)">
        <title>Genome assembly and association tests identify interacting loci associated with vigor, precocity, and sex in interspecific pistachio rootstocks.</title>
        <authorList>
            <person name="Palmer W."/>
            <person name="Jacygrad E."/>
            <person name="Sagayaradj S."/>
            <person name="Cavanaugh K."/>
            <person name="Han R."/>
            <person name="Bertier L."/>
            <person name="Beede B."/>
            <person name="Kafkas S."/>
            <person name="Golino D."/>
            <person name="Preece J."/>
            <person name="Michelmore R."/>
        </authorList>
    </citation>
    <scope>NUCLEOTIDE SEQUENCE [LARGE SCALE GENOMIC DNA]</scope>
</reference>
<accession>A0ACC0WZS6</accession>
<keyword evidence="2" id="KW-1185">Reference proteome</keyword>
<evidence type="ECO:0000313" key="1">
    <source>
        <dbReference type="EMBL" id="KAJ0007757.1"/>
    </source>
</evidence>